<evidence type="ECO:0000313" key="1">
    <source>
        <dbReference type="EMBL" id="MFC5453336.1"/>
    </source>
</evidence>
<dbReference type="InterPro" id="IPR010869">
    <property type="entry name" value="DUF1501"/>
</dbReference>
<dbReference type="InterPro" id="IPR017850">
    <property type="entry name" value="Alkaline_phosphatase_core_sf"/>
</dbReference>
<reference evidence="2" key="1">
    <citation type="journal article" date="2019" name="Int. J. Syst. Evol. Microbiol.">
        <title>The Global Catalogue of Microorganisms (GCM) 10K type strain sequencing project: providing services to taxonomists for standard genome sequencing and annotation.</title>
        <authorList>
            <consortium name="The Broad Institute Genomics Platform"/>
            <consortium name="The Broad Institute Genome Sequencing Center for Infectious Disease"/>
            <person name="Wu L."/>
            <person name="Ma J."/>
        </authorList>
    </citation>
    <scope>NUCLEOTIDE SEQUENCE [LARGE SCALE GENOMIC DNA]</scope>
    <source>
        <strain evidence="2">CGMCC 4.1469</strain>
    </source>
</reference>
<dbReference type="EMBL" id="JBHSMQ010000001">
    <property type="protein sequence ID" value="MFC5453336.1"/>
    <property type="molecule type" value="Genomic_DNA"/>
</dbReference>
<comment type="caution">
    <text evidence="1">The sequence shown here is derived from an EMBL/GenBank/DDBJ whole genome shotgun (WGS) entry which is preliminary data.</text>
</comment>
<organism evidence="1 2">
    <name type="scientific">Prosthecobacter fluviatilis</name>
    <dbReference type="NCBI Taxonomy" id="445931"/>
    <lineage>
        <taxon>Bacteria</taxon>
        <taxon>Pseudomonadati</taxon>
        <taxon>Verrucomicrobiota</taxon>
        <taxon>Verrucomicrobiia</taxon>
        <taxon>Verrucomicrobiales</taxon>
        <taxon>Verrucomicrobiaceae</taxon>
        <taxon>Prosthecobacter</taxon>
    </lineage>
</organism>
<dbReference type="RefSeq" id="WP_377162316.1">
    <property type="nucleotide sequence ID" value="NZ_JBHSMQ010000001.1"/>
</dbReference>
<proteinExistence type="predicted"/>
<dbReference type="PANTHER" id="PTHR43737">
    <property type="entry name" value="BLL7424 PROTEIN"/>
    <property type="match status" value="1"/>
</dbReference>
<gene>
    <name evidence="1" type="ORF">ACFQDI_00600</name>
</gene>
<evidence type="ECO:0000313" key="2">
    <source>
        <dbReference type="Proteomes" id="UP001596052"/>
    </source>
</evidence>
<dbReference type="Proteomes" id="UP001596052">
    <property type="component" value="Unassembled WGS sequence"/>
</dbReference>
<dbReference type="SUPFAM" id="SSF53649">
    <property type="entry name" value="Alkaline phosphatase-like"/>
    <property type="match status" value="1"/>
</dbReference>
<sequence>MLTFSDHTQGSSCLRRRDFLRIGGLGLGGLGLSDLLALNSLSAPQKSLLRDKSVIFLFMHGGPSQFETFDPKMDAPSEIRSVTGEIKTRLPGVTFGSTFERLAKLADKFSIVRSFVTGDAVHDIKTIVGKDTLKANLGSLYSRMAGPLRKSSAMPTNVALFPQAVSAAAGPVIRQFGDFTSSGELGATYQPFVPGAGSGAQADMTLSMPQARLEDRRALLSSLDQWKRHMDASHAVGGMAEFQTLAFDVLRRGVSDAFDLSREDPRLVARYDTAPLLPKDRISTQWNNREHYADNAATLGRLLLLARRLCERGCGFVTVTTSFVWDMHADSNNAPCRTGMDYVGRPFDHAVSALIEDIESRGLSEKIMLVCCGEMGRSPRINVKGGRDHWGGLAPLMIYGGGLKMGQVIGQSARLGGEPASEPVTIPDLISTIMHTLVDVGEARVTDGLPPSLLNLLTRGDPIRGLV</sequence>
<protein>
    <submittedName>
        <fullName evidence="1">DUF1501 domain-containing protein</fullName>
    </submittedName>
</protein>
<dbReference type="PANTHER" id="PTHR43737:SF1">
    <property type="entry name" value="DUF1501 DOMAIN-CONTAINING PROTEIN"/>
    <property type="match status" value="1"/>
</dbReference>
<keyword evidence="2" id="KW-1185">Reference proteome</keyword>
<dbReference type="Pfam" id="PF07394">
    <property type="entry name" value="DUF1501"/>
    <property type="match status" value="1"/>
</dbReference>
<name>A0ABW0KKV4_9BACT</name>
<accession>A0ABW0KKV4</accession>